<reference evidence="3" key="1">
    <citation type="submission" date="2018-07" db="EMBL/GenBank/DDBJ databases">
        <authorList>
            <person name="Ashton P.M."/>
            <person name="Dallman T."/>
            <person name="Nair S."/>
            <person name="De Pinna E."/>
            <person name="Peters T."/>
            <person name="Grant K."/>
        </authorList>
    </citation>
    <scope>NUCLEOTIDE SEQUENCE</scope>
    <source>
        <strain evidence="3">14873</strain>
        <strain evidence="2">329866</strain>
        <strain evidence="1">394012</strain>
    </source>
</reference>
<name>A0A5W6TFZ6_SALMU</name>
<evidence type="ECO:0000313" key="1">
    <source>
        <dbReference type="EMBL" id="EBV1816929.1"/>
    </source>
</evidence>
<dbReference type="EMBL" id="AAKUAQ010000055">
    <property type="protein sequence ID" value="ECV7043032.1"/>
    <property type="molecule type" value="Genomic_DNA"/>
</dbReference>
<comment type="caution">
    <text evidence="3">The sequence shown here is derived from an EMBL/GenBank/DDBJ whole genome shotgun (WGS) entry which is preliminary data.</text>
</comment>
<dbReference type="EMBL" id="AAHEJC010000039">
    <property type="protein sequence ID" value="EBV1816929.1"/>
    <property type="molecule type" value="Genomic_DNA"/>
</dbReference>
<organism evidence="3">
    <name type="scientific">Salmonella muenchen</name>
    <dbReference type="NCBI Taxonomy" id="596"/>
    <lineage>
        <taxon>Bacteria</taxon>
        <taxon>Pseudomonadati</taxon>
        <taxon>Pseudomonadota</taxon>
        <taxon>Gammaproteobacteria</taxon>
        <taxon>Enterobacterales</taxon>
        <taxon>Enterobacteriaceae</taxon>
        <taxon>Salmonella</taxon>
    </lineage>
</organism>
<protein>
    <submittedName>
        <fullName evidence="3">DUF2857 family protein</fullName>
    </submittedName>
</protein>
<accession>A0A5W6TFZ6</accession>
<dbReference type="InterPro" id="IPR021364">
    <property type="entry name" value="DUF2857"/>
</dbReference>
<sequence length="184" mass="21058">MANVSLTDALPRFHADVMQQMLLNLANLPLTAAVRLGISRDFIAAIQRMNVGELREFAVYYAQYHLTMQVDLAELHELIDRKDSERAFIQELLGAGASRPQLVKWFGLSETDISRLRYRYNLPHKGGDCYVIPPSERAKVKEIYQEHLSRWNDDAHAEARAMLSTSRTTGYSIPQVTRVIENRL</sequence>
<dbReference type="EMBL" id="AAIEKX010000028">
    <property type="protein sequence ID" value="ECD3524216.1"/>
    <property type="molecule type" value="Genomic_DNA"/>
</dbReference>
<proteinExistence type="predicted"/>
<dbReference type="Pfam" id="PF11198">
    <property type="entry name" value="DUF2857"/>
    <property type="match status" value="1"/>
</dbReference>
<gene>
    <name evidence="1" type="ORF">DNZ40_24065</name>
    <name evidence="2" type="ORF">EZ693_23605</name>
    <name evidence="3" type="ORF">ZU22_23095</name>
</gene>
<evidence type="ECO:0000313" key="2">
    <source>
        <dbReference type="EMBL" id="ECD3524216.1"/>
    </source>
</evidence>
<dbReference type="AlphaFoldDB" id="A0A5W6TFZ6"/>
<evidence type="ECO:0000313" key="3">
    <source>
        <dbReference type="EMBL" id="ECV7043032.1"/>
    </source>
</evidence>